<feature type="domain" description="PilZ" evidence="1">
    <location>
        <begin position="18"/>
        <end position="97"/>
    </location>
</feature>
<dbReference type="GO" id="GO:0035438">
    <property type="term" value="F:cyclic-di-GMP binding"/>
    <property type="evidence" value="ECO:0007669"/>
    <property type="project" value="InterPro"/>
</dbReference>
<evidence type="ECO:0000259" key="1">
    <source>
        <dbReference type="Pfam" id="PF07238"/>
    </source>
</evidence>
<dbReference type="EMBL" id="JACHLR010000079">
    <property type="protein sequence ID" value="MBB4861168.1"/>
    <property type="molecule type" value="Genomic_DNA"/>
</dbReference>
<dbReference type="Proteomes" id="UP000555448">
    <property type="component" value="Unassembled WGS sequence"/>
</dbReference>
<sequence>MIKTTPQLGTYEYATQEDRSALRTRVTIPGYIRPVGAKRLVTTTRDISLSGFAAIAIARLHPGTKCWLTLPGLPSLEAEVVWWEGGIVGCAFKELLNQADLDPLISRWL</sequence>
<keyword evidence="3" id="KW-1185">Reference proteome</keyword>
<organism evidence="2 3">
    <name type="scientific">Novosphingobium chloroacetimidivorans</name>
    <dbReference type="NCBI Taxonomy" id="1428314"/>
    <lineage>
        <taxon>Bacteria</taxon>
        <taxon>Pseudomonadati</taxon>
        <taxon>Pseudomonadota</taxon>
        <taxon>Alphaproteobacteria</taxon>
        <taxon>Sphingomonadales</taxon>
        <taxon>Sphingomonadaceae</taxon>
        <taxon>Novosphingobium</taxon>
    </lineage>
</organism>
<protein>
    <recommendedName>
        <fullName evidence="1">PilZ domain-containing protein</fullName>
    </recommendedName>
</protein>
<dbReference type="Gene3D" id="2.40.10.220">
    <property type="entry name" value="predicted glycosyltransferase like domains"/>
    <property type="match status" value="1"/>
</dbReference>
<reference evidence="2 3" key="1">
    <citation type="submission" date="2020-08" db="EMBL/GenBank/DDBJ databases">
        <title>Functional genomics of gut bacteria from endangered species of beetles.</title>
        <authorList>
            <person name="Carlos-Shanley C."/>
        </authorList>
    </citation>
    <scope>NUCLEOTIDE SEQUENCE [LARGE SCALE GENOMIC DNA]</scope>
    <source>
        <strain evidence="2 3">S00245</strain>
    </source>
</reference>
<dbReference type="InterPro" id="IPR009875">
    <property type="entry name" value="PilZ_domain"/>
</dbReference>
<comment type="caution">
    <text evidence="2">The sequence shown here is derived from an EMBL/GenBank/DDBJ whole genome shotgun (WGS) entry which is preliminary data.</text>
</comment>
<dbReference type="AlphaFoldDB" id="A0A7W7KFK3"/>
<gene>
    <name evidence="2" type="ORF">HNO88_004522</name>
</gene>
<dbReference type="Pfam" id="PF07238">
    <property type="entry name" value="PilZ"/>
    <property type="match status" value="1"/>
</dbReference>
<accession>A0A7W7KFK3</accession>
<dbReference type="RefSeq" id="WP_184250946.1">
    <property type="nucleotide sequence ID" value="NZ_JACHLR010000079.1"/>
</dbReference>
<dbReference type="SUPFAM" id="SSF141371">
    <property type="entry name" value="PilZ domain-like"/>
    <property type="match status" value="1"/>
</dbReference>
<evidence type="ECO:0000313" key="2">
    <source>
        <dbReference type="EMBL" id="MBB4861168.1"/>
    </source>
</evidence>
<name>A0A7W7KFK3_9SPHN</name>
<evidence type="ECO:0000313" key="3">
    <source>
        <dbReference type="Proteomes" id="UP000555448"/>
    </source>
</evidence>
<proteinExistence type="predicted"/>